<dbReference type="InterPro" id="IPR029010">
    <property type="entry name" value="ThuA-like"/>
</dbReference>
<dbReference type="Proteomes" id="UP000594836">
    <property type="component" value="Chromosome"/>
</dbReference>
<dbReference type="Pfam" id="PF06283">
    <property type="entry name" value="ThuA"/>
    <property type="match status" value="1"/>
</dbReference>
<dbReference type="PANTHER" id="PTHR40469">
    <property type="entry name" value="SECRETED GLYCOSYL HYDROLASE"/>
    <property type="match status" value="1"/>
</dbReference>
<sequence>MMLKTLMITALVAVAQAPYDPHLPSKIVDTVAPTLPANIQRGVLIMSKTNGWRHIEHIPHSNTVLADISRQLGRPSFTTENAAVFNDAQLAHFSVVVLNSASGNFLTPEQQAAFARFVARGGGVVALHAAGDDSHKEPWYSDTIIGTTFIGHPGGADHIQTAKVVAVQPRHPVLTGVALPWLARDEWYSFDRNPATRGMTVLAEVDEASYRPGGKLTMGKHPVMWINPHSKGRVFYSALGHEPQLYDDPAYRRILTNAIRWAAAK</sequence>
<reference evidence="2 4" key="1">
    <citation type="submission" date="2020-05" db="EMBL/GenBank/DDBJ databases">
        <title>Draft Genome Sequences of Sphingomonas sp. Isolated from the International Space Station.</title>
        <authorList>
            <person name="Bijlani S."/>
            <person name="Singh N.K."/>
            <person name="Mason C.E."/>
            <person name="Wang C.C."/>
            <person name="Venkateswaran K."/>
        </authorList>
    </citation>
    <scope>NUCLEOTIDE SEQUENCE [LARGE SCALE GENOMIC DNA]</scope>
    <source>
        <strain evidence="2 4">FKI-L5-BR-P1</strain>
    </source>
</reference>
<dbReference type="InterPro" id="IPR029062">
    <property type="entry name" value="Class_I_gatase-like"/>
</dbReference>
<reference evidence="3 5" key="2">
    <citation type="submission" date="2020-12" db="EMBL/GenBank/DDBJ databases">
        <title>FDA dAtabase for Regulatory Grade micrObial Sequences (FDA-ARGOS): Supporting development and validation of Infectious Disease Dx tests.</title>
        <authorList>
            <person name="Sproer C."/>
            <person name="Gronow S."/>
            <person name="Severitt S."/>
            <person name="Schroder I."/>
            <person name="Tallon L."/>
            <person name="Sadzewicz L."/>
            <person name="Zhao X."/>
            <person name="Boylan J."/>
            <person name="Ott S."/>
            <person name="Bowen H."/>
            <person name="Vavikolanu K."/>
            <person name="Mehta A."/>
            <person name="Aluvathingal J."/>
            <person name="Nadendla S."/>
            <person name="Lowell S."/>
            <person name="Myers T."/>
            <person name="Yan Y."/>
            <person name="Sichtig H."/>
        </authorList>
    </citation>
    <scope>NUCLEOTIDE SEQUENCE [LARGE SCALE GENOMIC DNA]</scope>
    <source>
        <strain evidence="3 5">FDAARGOS_881</strain>
    </source>
</reference>
<evidence type="ECO:0000313" key="5">
    <source>
        <dbReference type="Proteomes" id="UP000594836"/>
    </source>
</evidence>
<dbReference type="RefSeq" id="WP_007404361.1">
    <property type="nucleotide sequence ID" value="NZ_AP023323.1"/>
</dbReference>
<dbReference type="EMBL" id="CP065713">
    <property type="protein sequence ID" value="QPT08022.1"/>
    <property type="molecule type" value="Genomic_DNA"/>
</dbReference>
<evidence type="ECO:0000259" key="1">
    <source>
        <dbReference type="Pfam" id="PF06283"/>
    </source>
</evidence>
<dbReference type="SUPFAM" id="SSF52317">
    <property type="entry name" value="Class I glutamine amidotransferase-like"/>
    <property type="match status" value="1"/>
</dbReference>
<dbReference type="Gene3D" id="3.40.50.880">
    <property type="match status" value="1"/>
</dbReference>
<dbReference type="GeneID" id="78525997"/>
<organism evidence="2 4">
    <name type="scientific">Sphingomonas paucimobilis</name>
    <name type="common">Pseudomonas paucimobilis</name>
    <dbReference type="NCBI Taxonomy" id="13689"/>
    <lineage>
        <taxon>Bacteria</taxon>
        <taxon>Pseudomonadati</taxon>
        <taxon>Pseudomonadota</taxon>
        <taxon>Alphaproteobacteria</taxon>
        <taxon>Sphingomonadales</taxon>
        <taxon>Sphingomonadaceae</taxon>
        <taxon>Sphingomonas</taxon>
    </lineage>
</organism>
<dbReference type="OrthoDB" id="109511at2"/>
<feature type="domain" description="ThuA-like" evidence="1">
    <location>
        <begin position="43"/>
        <end position="262"/>
    </location>
</feature>
<dbReference type="EMBL" id="JABEOU010000033">
    <property type="protein sequence ID" value="NNG57834.1"/>
    <property type="molecule type" value="Genomic_DNA"/>
</dbReference>
<gene>
    <name evidence="2" type="ORF">HKX06_10665</name>
    <name evidence="3" type="ORF">I6G38_14750</name>
</gene>
<evidence type="ECO:0000313" key="2">
    <source>
        <dbReference type="EMBL" id="NNG57834.1"/>
    </source>
</evidence>
<dbReference type="Proteomes" id="UP000550136">
    <property type="component" value="Unassembled WGS sequence"/>
</dbReference>
<dbReference type="PANTHER" id="PTHR40469:SF2">
    <property type="entry name" value="GALACTOSE-BINDING DOMAIN-LIKE SUPERFAMILY PROTEIN"/>
    <property type="match status" value="1"/>
</dbReference>
<evidence type="ECO:0000313" key="4">
    <source>
        <dbReference type="Proteomes" id="UP000550136"/>
    </source>
</evidence>
<proteinExistence type="predicted"/>
<name>A0A411LGH1_SPHPI</name>
<evidence type="ECO:0000313" key="3">
    <source>
        <dbReference type="EMBL" id="QPT08022.1"/>
    </source>
</evidence>
<dbReference type="AlphaFoldDB" id="A0A411LGH1"/>
<protein>
    <submittedName>
        <fullName evidence="2">ThuA domain-containing protein</fullName>
    </submittedName>
</protein>
<accession>A0A411LGH1</accession>